<organism evidence="2 3">
    <name type="scientific">Vitrella brassicaformis (strain CCMP3155)</name>
    <dbReference type="NCBI Taxonomy" id="1169540"/>
    <lineage>
        <taxon>Eukaryota</taxon>
        <taxon>Sar</taxon>
        <taxon>Alveolata</taxon>
        <taxon>Colpodellida</taxon>
        <taxon>Vitrellaceae</taxon>
        <taxon>Vitrella</taxon>
    </lineage>
</organism>
<dbReference type="SUPFAM" id="SSF52047">
    <property type="entry name" value="RNI-like"/>
    <property type="match status" value="1"/>
</dbReference>
<feature type="region of interest" description="Disordered" evidence="1">
    <location>
        <begin position="1"/>
        <end position="32"/>
    </location>
</feature>
<name>A0A0G4GQU6_VITBC</name>
<evidence type="ECO:0000313" key="2">
    <source>
        <dbReference type="EMBL" id="CEM32834.1"/>
    </source>
</evidence>
<dbReference type="PhylomeDB" id="A0A0G4GQU6"/>
<evidence type="ECO:0008006" key="4">
    <source>
        <dbReference type="Google" id="ProtNLM"/>
    </source>
</evidence>
<protein>
    <recommendedName>
        <fullName evidence="4">F-box domain-containing protein</fullName>
    </recommendedName>
</protein>
<dbReference type="Proteomes" id="UP000041254">
    <property type="component" value="Unassembled WGS sequence"/>
</dbReference>
<feature type="region of interest" description="Disordered" evidence="1">
    <location>
        <begin position="94"/>
        <end position="127"/>
    </location>
</feature>
<sequence>MADGGLMDLDKHDGPAASAAAGGQGRGGSRDLLQKIRSMRSSLPQLASDLERAEDIIAIHTDNDTQDGGASLAGRLSAYLRTLSDVQSALRKDMAHTTDHNTKRNDHTDADTQQHSKEVAVGEDGKRERVDALADASSGGGPVGACGAAAATQQQGVPLEVTEKGHGRPCLPGLPAAVIGQLGSFLTTINNVRSLTRVNRETHMKATDKIYGVFRTFTMTRDEEPTYREIKTLKHLKDEAKTLTKALETTLGLFGKFAGVSVVENAYKVKKMPHMPGNVKTAFVEVSSLHMMPPVVSELLEANKDTLKKMTLDVEANKDTLKKMTLDVEYCARAPDAEPIVFSKVTHMDIRGREDLKFIGARCWTFPALTTLRLGRIYCIRYSEDAASLVRLLNQSPKLERLEVDRIRVDDGQWADFTAALGRCPSLTTITALVIDIPSQFGRLNQLKAALKSHWDKPEKKEVRKKLGFVVPNTSIGVGYGQQGMANMEAFRRWAADAKCEVDWQPAGRRANMLVIDCSSGAATALPAPSGLCGQIATRMAANATEVRLELGGTALHESWRDKLIFTNTKKLTINKRGASASAVVDSIPTWLTERQGEGEGQGPTSRCFPAVEELKMCCPSLSMADVYAVSRHHTPFLGGLRTLKSVTFSFVSSLAAAHEFLCCLSVEQLDEVTIEKCAGREVCEWPADPPATGGVRHPLVHRLVCRGLSDKAGLTDSIKLAPVLRPARVELEAWLRESELEGDTVANKLADLRSFAAECAGRVASHYTVKKSECVHGVWDYCLKLNLAA</sequence>
<dbReference type="EMBL" id="CDMY01000765">
    <property type="protein sequence ID" value="CEM32834.1"/>
    <property type="molecule type" value="Genomic_DNA"/>
</dbReference>
<proteinExistence type="predicted"/>
<evidence type="ECO:0000313" key="3">
    <source>
        <dbReference type="Proteomes" id="UP000041254"/>
    </source>
</evidence>
<reference evidence="2 3" key="1">
    <citation type="submission" date="2014-11" db="EMBL/GenBank/DDBJ databases">
        <authorList>
            <person name="Zhu J."/>
            <person name="Qi W."/>
            <person name="Song R."/>
        </authorList>
    </citation>
    <scope>NUCLEOTIDE SEQUENCE [LARGE SCALE GENOMIC DNA]</scope>
</reference>
<dbReference type="AlphaFoldDB" id="A0A0G4GQU6"/>
<evidence type="ECO:0000256" key="1">
    <source>
        <dbReference type="SAM" id="MobiDB-lite"/>
    </source>
</evidence>
<accession>A0A0G4GQU6</accession>
<gene>
    <name evidence="2" type="ORF">Vbra_4587</name>
</gene>
<dbReference type="InParanoid" id="A0A0G4GQU6"/>
<keyword evidence="3" id="KW-1185">Reference proteome</keyword>
<dbReference type="VEuPathDB" id="CryptoDB:Vbra_4587"/>